<reference evidence="7 8" key="1">
    <citation type="submission" date="2023-08" db="EMBL/GenBank/DDBJ databases">
        <title>Black Yeasts Isolated from many extreme environments.</title>
        <authorList>
            <person name="Coleine C."/>
            <person name="Stajich J.E."/>
            <person name="Selbmann L."/>
        </authorList>
    </citation>
    <scope>NUCLEOTIDE SEQUENCE [LARGE SCALE GENOMIC DNA]</scope>
    <source>
        <strain evidence="7 8">CCFEE 6328</strain>
    </source>
</reference>
<dbReference type="SUPFAM" id="SSF53335">
    <property type="entry name" value="S-adenosyl-L-methionine-dependent methyltransferases"/>
    <property type="match status" value="1"/>
</dbReference>
<evidence type="ECO:0000259" key="5">
    <source>
        <dbReference type="Pfam" id="PF13847"/>
    </source>
</evidence>
<dbReference type="CDD" id="cd02440">
    <property type="entry name" value="AdoMet_MTases"/>
    <property type="match status" value="1"/>
</dbReference>
<name>A0ABR0J8T9_9EURO</name>
<dbReference type="Gene3D" id="3.40.50.150">
    <property type="entry name" value="Vaccinia Virus protein VP39"/>
    <property type="match status" value="1"/>
</dbReference>
<keyword evidence="2 4" id="KW-0808">Transferase</keyword>
<organism evidence="7 8">
    <name type="scientific">Exophiala sideris</name>
    <dbReference type="NCBI Taxonomy" id="1016849"/>
    <lineage>
        <taxon>Eukaryota</taxon>
        <taxon>Fungi</taxon>
        <taxon>Dikarya</taxon>
        <taxon>Ascomycota</taxon>
        <taxon>Pezizomycotina</taxon>
        <taxon>Eurotiomycetes</taxon>
        <taxon>Chaetothyriomycetidae</taxon>
        <taxon>Chaetothyriales</taxon>
        <taxon>Herpotrichiellaceae</taxon>
        <taxon>Exophiala</taxon>
    </lineage>
</organism>
<keyword evidence="1 4" id="KW-0489">Methyltransferase</keyword>
<dbReference type="InterPro" id="IPR029063">
    <property type="entry name" value="SAM-dependent_MTases_sf"/>
</dbReference>
<dbReference type="InterPro" id="IPR025799">
    <property type="entry name" value="Arg_MeTrfase"/>
</dbReference>
<protein>
    <recommendedName>
        <fullName evidence="9">Methyltransferase domain-containing protein</fullName>
    </recommendedName>
</protein>
<dbReference type="Pfam" id="PF22528">
    <property type="entry name" value="PRMT_C"/>
    <property type="match status" value="1"/>
</dbReference>
<feature type="domain" description="Protein arginine N-methyltransferase" evidence="6">
    <location>
        <begin position="163"/>
        <end position="325"/>
    </location>
</feature>
<evidence type="ECO:0000256" key="1">
    <source>
        <dbReference type="ARBA" id="ARBA00022603"/>
    </source>
</evidence>
<dbReference type="Gene3D" id="3.40.50.1240">
    <property type="entry name" value="Phosphoglycerate mutase-like"/>
    <property type="match status" value="1"/>
</dbReference>
<comment type="caution">
    <text evidence="7">The sequence shown here is derived from an EMBL/GenBank/DDBJ whole genome shotgun (WGS) entry which is preliminary data.</text>
</comment>
<evidence type="ECO:0000256" key="4">
    <source>
        <dbReference type="PROSITE-ProRule" id="PRU01015"/>
    </source>
</evidence>
<dbReference type="Proteomes" id="UP001345691">
    <property type="component" value="Unassembled WGS sequence"/>
</dbReference>
<evidence type="ECO:0000259" key="6">
    <source>
        <dbReference type="Pfam" id="PF22528"/>
    </source>
</evidence>
<evidence type="ECO:0000313" key="8">
    <source>
        <dbReference type="Proteomes" id="UP001345691"/>
    </source>
</evidence>
<feature type="domain" description="Methyltransferase" evidence="5">
    <location>
        <begin position="52"/>
        <end position="131"/>
    </location>
</feature>
<dbReference type="PANTHER" id="PTHR11006">
    <property type="entry name" value="PROTEIN ARGININE N-METHYLTRANSFERASE"/>
    <property type="match status" value="1"/>
</dbReference>
<gene>
    <name evidence="7" type="ORF">LTR69_006833</name>
</gene>
<accession>A0ABR0J8T9</accession>
<dbReference type="SUPFAM" id="SSF53254">
    <property type="entry name" value="Phosphoglycerate mutase-like"/>
    <property type="match status" value="1"/>
</dbReference>
<dbReference type="InterPro" id="IPR029033">
    <property type="entry name" value="His_PPase_superfam"/>
</dbReference>
<dbReference type="PROSITE" id="PS51678">
    <property type="entry name" value="SAM_MT_PRMT"/>
    <property type="match status" value="1"/>
</dbReference>
<dbReference type="InterPro" id="IPR025714">
    <property type="entry name" value="Methyltranfer_dom"/>
</dbReference>
<dbReference type="Pfam" id="PF13847">
    <property type="entry name" value="Methyltransf_31"/>
    <property type="match status" value="1"/>
</dbReference>
<dbReference type="PANTHER" id="PTHR11006:SF53">
    <property type="entry name" value="PROTEIN ARGININE N-METHYLTRANSFERASE 3"/>
    <property type="match status" value="1"/>
</dbReference>
<evidence type="ECO:0000313" key="7">
    <source>
        <dbReference type="EMBL" id="KAK5058428.1"/>
    </source>
</evidence>
<keyword evidence="3 4" id="KW-0949">S-adenosyl-L-methionine</keyword>
<sequence>MSTEERMSGMEHSEVRYFTSYDHHGIHEEMLKDEVRTRSYRDAIYQNHHLFKDKVVLDVGCGTGILSMFAARAGARHVIGVDMSSIINKAKEIVQVNGLSKKITLLQGKMEEVELPKEHLNDGKVDIIISEWMGYFLLYESMLDTVLYARDRYLVKGGLIFPDKATIYMAGIEDGEYKEDKIGFWDNVYGFDYSPMKESALTEPLVDTVEMKALVTDPCPVFTIDLNTVTVPQLAFSEPFQLRCQRNDFVHALIAWFDIDFTACHKPIRFSTGPHTKYTHWKQTVFYVRQVLTVEEGETVTGFLSSKPNNKNKRDLDIKIDYELDTMDRTRFARGSCEYKIIRNALFLGSVAHQAAAQCSQASSVDLTWRAPNQTNINNLSFVVNGTGSEGVYNTSVTPATTAYSTYNWCNMPHVRRQEYPAAPTGYNLVYVELIHRHHKRTPYASNTFPHETYAWYCDDEALFFYGTPRPDGTSAQVAWQVYTTDANPLSPQGFNGTCQFPQISGAGLNDSRQHGKDLYGVYHDLLGFLPSSYNASKITYRVTNNVITSQVVGQVVEAQYPTLTDQTVEVAIQPDSIDSLEPAYTCAAATSLYSSYSVGSSAANWTLHLNDSVALYAKLDSVSGVNITDSGWHNWFDHYFDNLSARLCHQKPLPCQIGNSSNCITQADADAVFRRGQYEYSFIYRDSPKSLPMSTGSFGIWTGELASNLRAAINGTNSTIYRHNVAHDGSVSRLLSILQVDVMVWPGMGSEVVFELYSKAGCYYLRILWGGQVLRSSNPSLGLVDMIPVQTFLSYIDGLAGVKGAKIPGLCSGTSS</sequence>
<proteinExistence type="predicted"/>
<dbReference type="Gene3D" id="2.70.160.11">
    <property type="entry name" value="Hnrnp arginine n-methyltransferase1"/>
    <property type="match status" value="1"/>
</dbReference>
<dbReference type="EMBL" id="JAVRRF010000014">
    <property type="protein sequence ID" value="KAK5058428.1"/>
    <property type="molecule type" value="Genomic_DNA"/>
</dbReference>
<evidence type="ECO:0000256" key="2">
    <source>
        <dbReference type="ARBA" id="ARBA00022679"/>
    </source>
</evidence>
<dbReference type="InterPro" id="IPR055135">
    <property type="entry name" value="PRMT_dom"/>
</dbReference>
<keyword evidence="8" id="KW-1185">Reference proteome</keyword>
<evidence type="ECO:0008006" key="9">
    <source>
        <dbReference type="Google" id="ProtNLM"/>
    </source>
</evidence>
<evidence type="ECO:0000256" key="3">
    <source>
        <dbReference type="ARBA" id="ARBA00022691"/>
    </source>
</evidence>